<dbReference type="HAMAP" id="MF_01200_B">
    <property type="entry name" value="OMPdecase_type1_B"/>
    <property type="match status" value="1"/>
</dbReference>
<dbReference type="Proteomes" id="UP000198660">
    <property type="component" value="Unassembled WGS sequence"/>
</dbReference>
<evidence type="ECO:0000256" key="12">
    <source>
        <dbReference type="RuleBase" id="RU000512"/>
    </source>
</evidence>
<dbReference type="NCBIfam" id="TIGR01740">
    <property type="entry name" value="pyrF"/>
    <property type="match status" value="1"/>
</dbReference>
<dbReference type="FunFam" id="3.20.20.70:FF:000015">
    <property type="entry name" value="Orotidine 5'-phosphate decarboxylase"/>
    <property type="match status" value="1"/>
</dbReference>
<evidence type="ECO:0000256" key="11">
    <source>
        <dbReference type="PIRSR" id="PIRSR614732-2"/>
    </source>
</evidence>
<keyword evidence="6 9" id="KW-0456">Lyase</keyword>
<dbReference type="GO" id="GO:0005829">
    <property type="term" value="C:cytosol"/>
    <property type="evidence" value="ECO:0007669"/>
    <property type="project" value="TreeGrafter"/>
</dbReference>
<evidence type="ECO:0000256" key="9">
    <source>
        <dbReference type="HAMAP-Rule" id="MF_01200"/>
    </source>
</evidence>
<comment type="catalytic activity">
    <reaction evidence="7 9 12">
        <text>orotidine 5'-phosphate + H(+) = UMP + CO2</text>
        <dbReference type="Rhea" id="RHEA:11596"/>
        <dbReference type="ChEBI" id="CHEBI:15378"/>
        <dbReference type="ChEBI" id="CHEBI:16526"/>
        <dbReference type="ChEBI" id="CHEBI:57538"/>
        <dbReference type="ChEBI" id="CHEBI:57865"/>
        <dbReference type="EC" id="4.1.1.23"/>
    </reaction>
</comment>
<comment type="function">
    <text evidence="1 9">Catalyzes the decarboxylation of orotidine 5'-monophosphate (OMP) to uridine 5'-monophosphate (UMP).</text>
</comment>
<dbReference type="GO" id="GO:0006207">
    <property type="term" value="P:'de novo' pyrimidine nucleobase biosynthetic process"/>
    <property type="evidence" value="ECO:0007669"/>
    <property type="project" value="InterPro"/>
</dbReference>
<dbReference type="OrthoDB" id="9806203at2"/>
<dbReference type="SMART" id="SM00934">
    <property type="entry name" value="OMPdecase"/>
    <property type="match status" value="1"/>
</dbReference>
<accession>A0A1I6QDR7</accession>
<dbReference type="InterPro" id="IPR018089">
    <property type="entry name" value="OMPdecase_AS"/>
</dbReference>
<dbReference type="EC" id="4.1.1.23" evidence="9"/>
<feature type="binding site" evidence="9 11">
    <location>
        <position position="221"/>
    </location>
    <ligand>
        <name>substrate</name>
    </ligand>
</feature>
<dbReference type="InterPro" id="IPR011060">
    <property type="entry name" value="RibuloseP-bd_barrel"/>
</dbReference>
<dbReference type="PROSITE" id="PS00156">
    <property type="entry name" value="OMPDECASE"/>
    <property type="match status" value="1"/>
</dbReference>
<comment type="pathway">
    <text evidence="2 9 12">Pyrimidine metabolism; UMP biosynthesis via de novo pathway; UMP from orotate: step 2/2.</text>
</comment>
<comment type="similarity">
    <text evidence="8 9">Belongs to the OMP decarboxylase family. Type 1 subfamily.</text>
</comment>
<feature type="binding site" evidence="9 11">
    <location>
        <position position="130"/>
    </location>
    <ligand>
        <name>substrate</name>
    </ligand>
</feature>
<evidence type="ECO:0000256" key="8">
    <source>
        <dbReference type="ARBA" id="ARBA00061012"/>
    </source>
</evidence>
<dbReference type="Gene3D" id="3.20.20.70">
    <property type="entry name" value="Aldolase class I"/>
    <property type="match status" value="1"/>
</dbReference>
<dbReference type="UniPathway" id="UPA00070">
    <property type="reaction ID" value="UER00120"/>
</dbReference>
<evidence type="ECO:0000256" key="10">
    <source>
        <dbReference type="PIRSR" id="PIRSR614732-1"/>
    </source>
</evidence>
<dbReference type="CDD" id="cd04725">
    <property type="entry name" value="OMP_decarboxylase_like"/>
    <property type="match status" value="1"/>
</dbReference>
<protein>
    <recommendedName>
        <fullName evidence="9">Orotidine 5'-phosphate decarboxylase</fullName>
        <ecNumber evidence="9">4.1.1.23</ecNumber>
    </recommendedName>
    <alternativeName>
        <fullName evidence="9">OMP decarboxylase</fullName>
        <shortName evidence="9">OMPDCase</shortName>
        <shortName evidence="9">OMPdecase</shortName>
    </alternativeName>
</protein>
<keyword evidence="15" id="KW-1185">Reference proteome</keyword>
<dbReference type="RefSeq" id="WP_091834684.1">
    <property type="nucleotide sequence ID" value="NZ_FPAA01000003.1"/>
</dbReference>
<dbReference type="InterPro" id="IPR013785">
    <property type="entry name" value="Aldolase_TIM"/>
</dbReference>
<feature type="active site" description="Proton donor" evidence="9">
    <location>
        <position position="72"/>
    </location>
</feature>
<evidence type="ECO:0000256" key="6">
    <source>
        <dbReference type="ARBA" id="ARBA00023239"/>
    </source>
</evidence>
<reference evidence="15" key="1">
    <citation type="submission" date="2016-10" db="EMBL/GenBank/DDBJ databases">
        <authorList>
            <person name="Varghese N."/>
            <person name="Submissions S."/>
        </authorList>
    </citation>
    <scope>NUCLEOTIDE SEQUENCE [LARGE SCALE GENOMIC DNA]</scope>
    <source>
        <strain evidence="15">DSM 45789</strain>
    </source>
</reference>
<feature type="binding site" evidence="9 11">
    <location>
        <position position="20"/>
    </location>
    <ligand>
        <name>substrate</name>
    </ligand>
</feature>
<dbReference type="EMBL" id="FPAA01000003">
    <property type="protein sequence ID" value="SFS50438.1"/>
    <property type="molecule type" value="Genomic_DNA"/>
</dbReference>
<feature type="active site" description="For OMPdecase activity" evidence="10">
    <location>
        <position position="70"/>
    </location>
</feature>
<dbReference type="InterPro" id="IPR047596">
    <property type="entry name" value="OMPdecase_bac"/>
</dbReference>
<proteinExistence type="inferred from homology"/>
<evidence type="ECO:0000256" key="4">
    <source>
        <dbReference type="ARBA" id="ARBA00022793"/>
    </source>
</evidence>
<gene>
    <name evidence="9" type="primary">pyrF</name>
    <name evidence="14" type="ORF">SAMN05444972_10374</name>
</gene>
<comment type="subunit">
    <text evidence="3 9">Homodimer.</text>
</comment>
<dbReference type="InterPro" id="IPR001754">
    <property type="entry name" value="OMPdeCOase_dom"/>
</dbReference>
<dbReference type="AlphaFoldDB" id="A0A1I6QDR7"/>
<dbReference type="Pfam" id="PF00215">
    <property type="entry name" value="OMPdecase"/>
    <property type="match status" value="1"/>
</dbReference>
<evidence type="ECO:0000259" key="13">
    <source>
        <dbReference type="SMART" id="SM00934"/>
    </source>
</evidence>
<dbReference type="GO" id="GO:0044205">
    <property type="term" value="P:'de novo' UMP biosynthetic process"/>
    <property type="evidence" value="ECO:0007669"/>
    <property type="project" value="UniProtKB-UniRule"/>
</dbReference>
<evidence type="ECO:0000256" key="3">
    <source>
        <dbReference type="ARBA" id="ARBA00011738"/>
    </source>
</evidence>
<evidence type="ECO:0000256" key="7">
    <source>
        <dbReference type="ARBA" id="ARBA00049157"/>
    </source>
</evidence>
<feature type="binding site" evidence="9 11">
    <location>
        <position position="220"/>
    </location>
    <ligand>
        <name>substrate</name>
    </ligand>
</feature>
<evidence type="ECO:0000256" key="2">
    <source>
        <dbReference type="ARBA" id="ARBA00004861"/>
    </source>
</evidence>
<feature type="binding site" evidence="9 11">
    <location>
        <position position="43"/>
    </location>
    <ligand>
        <name>substrate</name>
    </ligand>
</feature>
<organism evidence="14 15">
    <name type="scientific">Marininema halotolerans</name>
    <dbReference type="NCBI Taxonomy" id="1155944"/>
    <lineage>
        <taxon>Bacteria</taxon>
        <taxon>Bacillati</taxon>
        <taxon>Bacillota</taxon>
        <taxon>Bacilli</taxon>
        <taxon>Bacillales</taxon>
        <taxon>Thermoactinomycetaceae</taxon>
        <taxon>Marininema</taxon>
    </lineage>
</organism>
<name>A0A1I6QDR7_9BACL</name>
<keyword evidence="4 9" id="KW-0210">Decarboxylase</keyword>
<evidence type="ECO:0000256" key="5">
    <source>
        <dbReference type="ARBA" id="ARBA00022975"/>
    </source>
</evidence>
<feature type="binding site" evidence="9">
    <location>
        <begin position="70"/>
        <end position="79"/>
    </location>
    <ligand>
        <name>substrate</name>
    </ligand>
</feature>
<dbReference type="PANTHER" id="PTHR32119">
    <property type="entry name" value="OROTIDINE 5'-PHOSPHATE DECARBOXYLASE"/>
    <property type="match status" value="1"/>
</dbReference>
<feature type="active site" description="For OMPdecase activity" evidence="10">
    <location>
        <position position="72"/>
    </location>
</feature>
<feature type="binding site" evidence="9 11">
    <location>
        <position position="191"/>
    </location>
    <ligand>
        <name>substrate</name>
    </ligand>
</feature>
<dbReference type="InterPro" id="IPR014732">
    <property type="entry name" value="OMPdecase"/>
</dbReference>
<dbReference type="GO" id="GO:0004590">
    <property type="term" value="F:orotidine-5'-phosphate decarboxylase activity"/>
    <property type="evidence" value="ECO:0007669"/>
    <property type="project" value="UniProtKB-UniRule"/>
</dbReference>
<dbReference type="PANTHER" id="PTHR32119:SF2">
    <property type="entry name" value="OROTIDINE 5'-PHOSPHATE DECARBOXYLASE"/>
    <property type="match status" value="1"/>
</dbReference>
<keyword evidence="5 9" id="KW-0665">Pyrimidine biosynthesis</keyword>
<sequence>MEAVQNRSLSTDEQVAVALDVPHQQAAEAFLKHWQGCEKPFIKVGMQLFYAAGPSFVQSLTTAGYNVFLDVKLHDIPNTVGSAVRSLTGLGVKWITLHASGGREMMEAAKKAAEEAEGTRPRLLAVTQLTSTDQRTLNQDIGIPGTVSDAALHLAELAQQSGMDGIVCSGEEARVMKERVPSLFIVTPGIRLEGRDSEDQKRVMTPEAAISEGADILVVGRPITRANEPLKVYKHILQRVEQARGNRE</sequence>
<evidence type="ECO:0000313" key="15">
    <source>
        <dbReference type="Proteomes" id="UP000198660"/>
    </source>
</evidence>
<feature type="domain" description="Orotidine 5'-phosphate decarboxylase" evidence="13">
    <location>
        <begin position="14"/>
        <end position="236"/>
    </location>
</feature>
<evidence type="ECO:0000313" key="14">
    <source>
        <dbReference type="EMBL" id="SFS50438.1"/>
    </source>
</evidence>
<feature type="binding site" evidence="9 11">
    <location>
        <position position="200"/>
    </location>
    <ligand>
        <name>substrate</name>
    </ligand>
</feature>
<dbReference type="SUPFAM" id="SSF51366">
    <property type="entry name" value="Ribulose-phoshate binding barrel"/>
    <property type="match status" value="1"/>
</dbReference>
<dbReference type="NCBIfam" id="NF001273">
    <property type="entry name" value="PRK00230.1"/>
    <property type="match status" value="1"/>
</dbReference>
<feature type="active site" description="For OMPdecase activity" evidence="10">
    <location>
        <position position="75"/>
    </location>
</feature>
<evidence type="ECO:0000256" key="1">
    <source>
        <dbReference type="ARBA" id="ARBA00002356"/>
    </source>
</evidence>